<dbReference type="Pfam" id="PF13700">
    <property type="entry name" value="DUF4158"/>
    <property type="match status" value="1"/>
</dbReference>
<dbReference type="EMBL" id="CP147403">
    <property type="protein sequence ID" value="WXB87035.1"/>
    <property type="molecule type" value="Genomic_DNA"/>
</dbReference>
<evidence type="ECO:0000259" key="1">
    <source>
        <dbReference type="Pfam" id="PF13700"/>
    </source>
</evidence>
<accession>A0ABZ2MP90</accession>
<dbReference type="InterPro" id="IPR025296">
    <property type="entry name" value="DUF4158"/>
</dbReference>
<dbReference type="RefSeq" id="WP_338786307.1">
    <property type="nucleotide sequence ID" value="NZ_CP147403.1"/>
</dbReference>
<sequence length="145" mass="17465">MKRNWEIDELIDHFILMPDEQELIQLKRGNTKLGFAVMFKFFQYKARFPHTKGEIPKTVIEYIAKQLEMNPDIFSEYDCTGRTNTYHRSEIRTYFGFREATLQDVDLMTDWLCKQRVLGKYYSVNKWNEFFGNLSIFVKLTSIFF</sequence>
<organism evidence="2 3">
    <name type="scientific">Metabacillus rhizosphaerae</name>
    <dbReference type="NCBI Taxonomy" id="3117747"/>
    <lineage>
        <taxon>Bacteria</taxon>
        <taxon>Bacillati</taxon>
        <taxon>Bacillota</taxon>
        <taxon>Bacilli</taxon>
        <taxon>Bacillales</taxon>
        <taxon>Bacillaceae</taxon>
        <taxon>Metabacillus</taxon>
    </lineage>
</organism>
<reference evidence="2 3" key="1">
    <citation type="submission" date="2024-02" db="EMBL/GenBank/DDBJ databases">
        <title>Seven novel Bacillus-like species.</title>
        <authorList>
            <person name="Liu G."/>
        </authorList>
    </citation>
    <scope>NUCLEOTIDE SEQUENCE [LARGE SCALE GENOMIC DNA]</scope>
    <source>
        <strain evidence="2 3">FJAT-53654</strain>
    </source>
</reference>
<gene>
    <name evidence="2" type="ORF">WCV66_17520</name>
</gene>
<keyword evidence="3" id="KW-1185">Reference proteome</keyword>
<proteinExistence type="predicted"/>
<name>A0ABZ2MP90_9BACI</name>
<dbReference type="Proteomes" id="UP001368328">
    <property type="component" value="Chromosome"/>
</dbReference>
<feature type="domain" description="DUF4158" evidence="1">
    <location>
        <begin position="8"/>
        <end position="113"/>
    </location>
</feature>
<protein>
    <submittedName>
        <fullName evidence="2">DUF4158 domain-containing protein</fullName>
    </submittedName>
</protein>
<evidence type="ECO:0000313" key="3">
    <source>
        <dbReference type="Proteomes" id="UP001368328"/>
    </source>
</evidence>
<evidence type="ECO:0000313" key="2">
    <source>
        <dbReference type="EMBL" id="WXB87035.1"/>
    </source>
</evidence>